<keyword evidence="3" id="KW-1185">Reference proteome</keyword>
<feature type="region of interest" description="Disordered" evidence="1">
    <location>
        <begin position="721"/>
        <end position="766"/>
    </location>
</feature>
<dbReference type="EMBL" id="JAPTSV010000001">
    <property type="protein sequence ID" value="KAJ1532115.1"/>
    <property type="molecule type" value="Genomic_DNA"/>
</dbReference>
<accession>A0AAV7Y3C8</accession>
<evidence type="ECO:0008006" key="4">
    <source>
        <dbReference type="Google" id="ProtNLM"/>
    </source>
</evidence>
<sequence length="2804" mass="311606">MGTMGTRAAAFTVKVRGLHDYHLRLLHGIMPLPSGHDGAAVLKYFSQTLLTVLRDVKSKESPLEMVKSLEHDTKRMALYPNLDYRGLYNTIVTLVDIVPLIQYGVQEFGQALLQCLGCLLPFLENDMIDTLAYLTSSTIAVLPSTLHQDIVNQLCYYVFPFTLPRKVSEGQDIYASHSVAAILMLVFQYAENTAQHSQLMECLMSMKSDLVRDVLCVVAHGSTAARASAAKLLFHYWPSFNTLLVDRKSLPNKFVTDWPPFTCQRDLCPNAGNAEAAKVCYDHDISIIFANERPPPLYLCIECANDIHSKHEDKMFFDILHPMQQVAVTCESKNCRASDKTAVSVCFSADCINYNGNHPIRFCRQCHDNRHNNRRGGDHIVHCSLKQAWDMDEEMQSYLVESIVSLLREAQWHGLEVRPGGLSSEYTSTAISSITSSTDPPLLIVEDELAQDERQLLGRYGVWLLVGLCTPNTEVTPTHTLGRLLAMLFHWFHITAYSFDDQAENTLEGLKTEFVCGWLKDICKSHFNVLVSCLLPHPPDYSRVGGHWETMSSRTCHLKDGLNRLFCLVPYEVVTPEIWDHVMPHWMESIASDVPPKELHVLKILLSKILDPTMSPLGFDDKQIYNFIANRFCGTAPKVQEQALNWLQILTTLEIVIPLSLLFSMFSNGVTVMMPPCTNKDKEKCKDKDGDKEKVKDCGSEKKIIGEKSDELVCRSSISRRAKPRPHGLPCLVKTKGKGSSAVSPVVEDDSGNTSGMSDDEGRTSRHIQFQTASELNLSCCILMLDVLIKQMELQEVEAHTGITTSTGQDACRLLKTMVGASWNGTHTCSDRTECMFCESCVMWYQLALQLVKFLAPENPAHPPDPPLVEPNGDDSHKSPPDSDKKCEPRSDVVINMPLLEIHTVGGLLVKMPNIMTATVETVAELDLALSIQDERVAPAVTRAVTLNDSDAANSASIASKAAQSGENFETIDSDDDEDQENVWVTSHGKFHFALDALPQHLQFIHQLLKEMIRTEEPDILYHMLQCLHVLVLHGDALSKANKDHRGFVIWCQENLLIKNLWELCNSERSHICEMSTPLLLHCITLPSGSDVFWNIIRDDFHSVDWRVRFTAVERVTVIARFMDSTPLRNSMPLQAALATAFCYLISAMDDVNVHVSQRATLYLGTIHDRAMKSLIMCLETQFDTYIIDRPMVLQSLYQLHNCLSDRKILTWEFFLNRFDTLFLEAQVNLEKSGDISCPRDLRNTDYNNETFIRKLHRAQEAVSQSDSSGIASKTLSASFGHKWPYKRTMSAPAAMVPRQDTKPEKEKVYSRQYSAPILKRKTSRFGLDGHIHGLNTVDDGQLVGLLHRIIDLEEADRETMHLLVFLLIQFLSRSDQAAPSDESKLKKTQNIVLRHLYLLLGYNASERERPGFHVPPSRLRTSPVFNVFLANLPQLLDQNHFMGKHMMPTLLLLMHYCPCPQQHSHSPDTQHGPHHSLWYLEPHARRSWLMALIVILYKYPYASAPDSIKLQSLVRLVLNTLDAQQHVCRRIPATLMVGAPPSRSRDVSQPSLGADGERGSDKDRMETPPLSPMYAGVDPIGIMHSSAKTGKHQALFHQKSPGVGPGASLETHLEEDDSATAGSLETKRAGRRALGSSYSTEADETESELAAIPESPKSDSTIHDTAQVSMDDVAPAEDIPDSKFAEHRCSLPGDSLGTVTTPRRPIWFLGSEDNTLQKSMSIDHAGSQKWGIREGMKMMVNASLFGASPAPAPTVRNAPAAPTVAPTLGANGSSVKQRSNSLGSSTSALMSATSTSVAVTAATIASFALPGDCLRRQTEIDKDNDAWTGDRSLGSPVQKPLGRQKCIETSSTPTGAPSTPITTSAPSQLPSAISSMTHAPWQLDMYTKPPPQSTSPQSQPLQLAAPAVERLLPIGGSRPCNKTSSRFRSDDAGYGSPESPLSKMDVMTIGSPAEMDSENNVSEVTSLHSIEIPPTERLLPIGSNKENVNVAHLVERVRQALGVSMDGSQDCNSSEQSSQFPPRSFTDRRMSELDVFLPPGKPDNNDKTQSSRSISPRRLTKQVALESPPPLMPLEQEESHSFYRSIHDRKPSAAVAGRSDDHLRNQRQKARKTGQGLFSTGHYSMTEAPRHSGWGGPQLQPQLDPVVQQACHANFNLKQSSLRIGEDCVYERCSECGAVREEYSDEELGLCIVVLGTFIHREPALAAPLLPEMLSTIARVSLNAMYPWQYDTNIYLPGGAISVAHQFLRCVLHQLAPNGIFMQMFQTHVEDSVRLPFFRSVAQALQDFNELSPVAPLQMLLEGLNSRKTLANDVMPVVLRNMACYLDCLPMDAGLGSILAQLEVLFRRLALQLQSMDSVTPLLRIMISVLRIQGVGSYKGILDPFSKVLSYSILNFPIKYHYLVDLCYLCNRAFIKDRDKLLLTRMVVFELVQALKFKVTMPDNNFLTLINFILQDAGGSLPLTLAMSQFLAVWPDPGPVFNTGAAECMRHHLGDALEFLADFHTLSKIKSVAKDTPVGLNEDTLGGVIKSGIAQYVALEISRGNGRDNRAVARYLPWLYNAPSSLQQGPREFMDCIGHIRLLSWLLLGALTHTATHCSSNAPCQPVPQDASCHISDHIQAIMAGFAEQSKSSVHHMSSLFHAFILCQLWTVYLEQMAGTNVPSSEAHILTMSILLDFWGKVTPCVLQLVSHSRILAEMANLHFLSLMEGLMESNSTILNKLLPVWSPILFAFHMQLPGHLQMRLQTCRNFPPSTSALPPPPIAQAGSQPVSNPILLKWLQRLQFKMGQIEVQSATATQFYSV</sequence>
<evidence type="ECO:0000256" key="1">
    <source>
        <dbReference type="SAM" id="MobiDB-lite"/>
    </source>
</evidence>
<feature type="compositionally biased region" description="Basic and acidic residues" evidence="1">
    <location>
        <begin position="874"/>
        <end position="890"/>
    </location>
</feature>
<feature type="region of interest" description="Disordered" evidence="1">
    <location>
        <begin position="1825"/>
        <end position="1872"/>
    </location>
</feature>
<evidence type="ECO:0000313" key="2">
    <source>
        <dbReference type="EMBL" id="KAJ1532115.1"/>
    </source>
</evidence>
<proteinExistence type="predicted"/>
<feature type="compositionally biased region" description="Polar residues" evidence="1">
    <location>
        <begin position="2007"/>
        <end position="2022"/>
    </location>
</feature>
<dbReference type="InterPro" id="IPR016024">
    <property type="entry name" value="ARM-type_fold"/>
</dbReference>
<name>A0AAV7Y3C8_9NEOP</name>
<protein>
    <recommendedName>
        <fullName evidence="4">Protein unc-79 homolog</fullName>
    </recommendedName>
</protein>
<dbReference type="PANTHER" id="PTHR21696:SF2">
    <property type="entry name" value="PROTEIN UNC-79 HOMOLOG"/>
    <property type="match status" value="1"/>
</dbReference>
<feature type="compositionally biased region" description="Basic and acidic residues" evidence="1">
    <location>
        <begin position="2078"/>
        <end position="2092"/>
    </location>
</feature>
<feature type="region of interest" description="Disordered" evidence="1">
    <location>
        <begin position="1914"/>
        <end position="1944"/>
    </location>
</feature>
<dbReference type="InterPro" id="IPR024855">
    <property type="entry name" value="UNC79"/>
</dbReference>
<feature type="region of interest" description="Disordered" evidence="1">
    <location>
        <begin position="862"/>
        <end position="890"/>
    </location>
</feature>
<feature type="compositionally biased region" description="Basic and acidic residues" evidence="1">
    <location>
        <begin position="1556"/>
        <end position="1567"/>
    </location>
</feature>
<organism evidence="2 3">
    <name type="scientific">Megalurothrips usitatus</name>
    <name type="common">bean blossom thrips</name>
    <dbReference type="NCBI Taxonomy" id="439358"/>
    <lineage>
        <taxon>Eukaryota</taxon>
        <taxon>Metazoa</taxon>
        <taxon>Ecdysozoa</taxon>
        <taxon>Arthropoda</taxon>
        <taxon>Hexapoda</taxon>
        <taxon>Insecta</taxon>
        <taxon>Pterygota</taxon>
        <taxon>Neoptera</taxon>
        <taxon>Paraneoptera</taxon>
        <taxon>Thysanoptera</taxon>
        <taxon>Terebrantia</taxon>
        <taxon>Thripoidea</taxon>
        <taxon>Thripidae</taxon>
        <taxon>Megalurothrips</taxon>
    </lineage>
</organism>
<comment type="caution">
    <text evidence="2">The sequence shown here is derived from an EMBL/GenBank/DDBJ whole genome shotgun (WGS) entry which is preliminary data.</text>
</comment>
<feature type="region of interest" description="Disordered" evidence="1">
    <location>
        <begin position="1539"/>
        <end position="1663"/>
    </location>
</feature>
<dbReference type="Proteomes" id="UP001075354">
    <property type="component" value="Chromosome 1"/>
</dbReference>
<feature type="compositionally biased region" description="Low complexity" evidence="1">
    <location>
        <begin position="1850"/>
        <end position="1868"/>
    </location>
</feature>
<dbReference type="Pfam" id="PF14776">
    <property type="entry name" value="UNC-79"/>
    <property type="match status" value="1"/>
</dbReference>
<feature type="region of interest" description="Disordered" evidence="1">
    <location>
        <begin position="2006"/>
        <end position="2120"/>
    </location>
</feature>
<dbReference type="PANTHER" id="PTHR21696">
    <property type="entry name" value="PROTEIN UNC-79 HOMOLOG"/>
    <property type="match status" value="1"/>
</dbReference>
<evidence type="ECO:0000313" key="3">
    <source>
        <dbReference type="Proteomes" id="UP001075354"/>
    </source>
</evidence>
<feature type="region of interest" description="Disordered" evidence="1">
    <location>
        <begin position="958"/>
        <end position="978"/>
    </location>
</feature>
<dbReference type="SUPFAM" id="SSF48371">
    <property type="entry name" value="ARM repeat"/>
    <property type="match status" value="1"/>
</dbReference>
<gene>
    <name evidence="2" type="ORF">ONE63_000742</name>
</gene>
<reference evidence="2" key="1">
    <citation type="submission" date="2022-12" db="EMBL/GenBank/DDBJ databases">
        <title>Chromosome-level genome assembly of the bean flower thrips Megalurothrips usitatus.</title>
        <authorList>
            <person name="Ma L."/>
            <person name="Liu Q."/>
            <person name="Li H."/>
            <person name="Cai W."/>
        </authorList>
    </citation>
    <scope>NUCLEOTIDE SEQUENCE</scope>
    <source>
        <strain evidence="2">Cailab_2022a</strain>
    </source>
</reference>